<gene>
    <name evidence="1" type="ORF">K402DRAFT_306017</name>
</gene>
<evidence type="ECO:0000313" key="1">
    <source>
        <dbReference type="EMBL" id="KAF1982492.1"/>
    </source>
</evidence>
<reference evidence="1" key="1">
    <citation type="journal article" date="2020" name="Stud. Mycol.">
        <title>101 Dothideomycetes genomes: a test case for predicting lifestyles and emergence of pathogens.</title>
        <authorList>
            <person name="Haridas S."/>
            <person name="Albert R."/>
            <person name="Binder M."/>
            <person name="Bloem J."/>
            <person name="Labutti K."/>
            <person name="Salamov A."/>
            <person name="Andreopoulos B."/>
            <person name="Baker S."/>
            <person name="Barry K."/>
            <person name="Bills G."/>
            <person name="Bluhm B."/>
            <person name="Cannon C."/>
            <person name="Castanera R."/>
            <person name="Culley D."/>
            <person name="Daum C."/>
            <person name="Ezra D."/>
            <person name="Gonzalez J."/>
            <person name="Henrissat B."/>
            <person name="Kuo A."/>
            <person name="Liang C."/>
            <person name="Lipzen A."/>
            <person name="Lutzoni F."/>
            <person name="Magnuson J."/>
            <person name="Mondo S."/>
            <person name="Nolan M."/>
            <person name="Ohm R."/>
            <person name="Pangilinan J."/>
            <person name="Park H.-J."/>
            <person name="Ramirez L."/>
            <person name="Alfaro M."/>
            <person name="Sun H."/>
            <person name="Tritt A."/>
            <person name="Yoshinaga Y."/>
            <person name="Zwiers L.-H."/>
            <person name="Turgeon B."/>
            <person name="Goodwin S."/>
            <person name="Spatafora J."/>
            <person name="Crous P."/>
            <person name="Grigoriev I."/>
        </authorList>
    </citation>
    <scope>NUCLEOTIDE SEQUENCE</scope>
    <source>
        <strain evidence="1">CBS 113979</strain>
    </source>
</reference>
<dbReference type="AlphaFoldDB" id="A0A6G1GNT8"/>
<protein>
    <submittedName>
        <fullName evidence="1">Uncharacterized protein</fullName>
    </submittedName>
</protein>
<sequence>IVYGKKPDCSGARISGSLAYVLRKGSSQTRGKNARLHKLKAVSIKGWYLGRSASNIFEIWIPEFNKVVYARDVL</sequence>
<dbReference type="Proteomes" id="UP000800041">
    <property type="component" value="Unassembled WGS sequence"/>
</dbReference>
<feature type="non-terminal residue" evidence="1">
    <location>
        <position position="1"/>
    </location>
</feature>
<keyword evidence="2" id="KW-1185">Reference proteome</keyword>
<accession>A0A6G1GNT8</accession>
<feature type="non-terminal residue" evidence="1">
    <location>
        <position position="74"/>
    </location>
</feature>
<organism evidence="1 2">
    <name type="scientific">Aulographum hederae CBS 113979</name>
    <dbReference type="NCBI Taxonomy" id="1176131"/>
    <lineage>
        <taxon>Eukaryota</taxon>
        <taxon>Fungi</taxon>
        <taxon>Dikarya</taxon>
        <taxon>Ascomycota</taxon>
        <taxon>Pezizomycotina</taxon>
        <taxon>Dothideomycetes</taxon>
        <taxon>Pleosporomycetidae</taxon>
        <taxon>Aulographales</taxon>
        <taxon>Aulographaceae</taxon>
    </lineage>
</organism>
<proteinExistence type="predicted"/>
<evidence type="ECO:0000313" key="2">
    <source>
        <dbReference type="Proteomes" id="UP000800041"/>
    </source>
</evidence>
<name>A0A6G1GNT8_9PEZI</name>
<dbReference type="EMBL" id="ML977184">
    <property type="protein sequence ID" value="KAF1982492.1"/>
    <property type="molecule type" value="Genomic_DNA"/>
</dbReference>